<protein>
    <submittedName>
        <fullName evidence="2">AAA family ATPase</fullName>
    </submittedName>
</protein>
<dbReference type="SUPFAM" id="SSF52540">
    <property type="entry name" value="P-loop containing nucleoside triphosphate hydrolases"/>
    <property type="match status" value="1"/>
</dbReference>
<evidence type="ECO:0000313" key="3">
    <source>
        <dbReference type="Proteomes" id="UP001597034"/>
    </source>
</evidence>
<dbReference type="Proteomes" id="UP001597034">
    <property type="component" value="Unassembled WGS sequence"/>
</dbReference>
<proteinExistence type="predicted"/>
<dbReference type="InterPro" id="IPR027417">
    <property type="entry name" value="P-loop_NTPase"/>
</dbReference>
<keyword evidence="3" id="KW-1185">Reference proteome</keyword>
<dbReference type="SMART" id="SM00382">
    <property type="entry name" value="AAA"/>
    <property type="match status" value="1"/>
</dbReference>
<dbReference type="InterPro" id="IPR003593">
    <property type="entry name" value="AAA+_ATPase"/>
</dbReference>
<sequence length="473" mass="52299">MWGTKKTVSGTWKNIEPGDFLFFYRGGTYEQASLVLGTEENEQLGRDIWPNHGDDDPWVCIIYLDEPVELNLDSSIVHDLAGHDINYVMGFSPLNEMGIGGLRGRYGSIEDLVLGGEPVTTAKTGPEPDIDIRADPEYDVPEDVFDDLYYPGEQLSDIVEQLNAALNAGKHVVFTGPPGTGKTEIARLACEYLVDEHGEVFTGSQITTATADWSTFETVGGYMPEEDGGDRLSFEPGQVLRCFKRDGRQRNDLLVVDEMNRADIDKAFGQLFTLLSGQSVQLPFKRDGTEISITPATVTDGGSAPGTNEYVMPESWRLLATMNSYDKTSLYEMSYAFMRRFSFIHVDAPTVPDDEAGAAELVQSYARVWDLEVDDDTARSVAKVWHVANNTIEDRKIGPAIVEDILAQVAEVSSEHRPRTLTHAIANHVFPQLEGVPRRERVVEALSGLDEVDSARLERLGRDVLQVTLDGAS</sequence>
<reference evidence="2 3" key="1">
    <citation type="journal article" date="2019" name="Int. J. Syst. Evol. Microbiol.">
        <title>The Global Catalogue of Microorganisms (GCM) 10K type strain sequencing project: providing services to taxonomists for standard genome sequencing and annotation.</title>
        <authorList>
            <consortium name="The Broad Institute Genomics Platform"/>
            <consortium name="The Broad Institute Genome Sequencing Center for Infectious Disease"/>
            <person name="Wu L."/>
            <person name="Ma J."/>
        </authorList>
    </citation>
    <scope>NUCLEOTIDE SEQUENCE [LARGE SCALE GENOMIC DNA]</scope>
    <source>
        <strain evidence="2 3">CGMCC 1.10390</strain>
    </source>
</reference>
<dbReference type="InterPro" id="IPR011704">
    <property type="entry name" value="ATPase_dyneun-rel_AAA"/>
</dbReference>
<evidence type="ECO:0000313" key="2">
    <source>
        <dbReference type="EMBL" id="MFD1644968.1"/>
    </source>
</evidence>
<dbReference type="AlphaFoldDB" id="A0ABD6DFV5"/>
<dbReference type="Pfam" id="PF07728">
    <property type="entry name" value="AAA_5"/>
    <property type="match status" value="1"/>
</dbReference>
<feature type="domain" description="AAA+ ATPase" evidence="1">
    <location>
        <begin position="168"/>
        <end position="349"/>
    </location>
</feature>
<evidence type="ECO:0000259" key="1">
    <source>
        <dbReference type="SMART" id="SM00382"/>
    </source>
</evidence>
<accession>A0ABD6DFV5</accession>
<dbReference type="CDD" id="cd00009">
    <property type="entry name" value="AAA"/>
    <property type="match status" value="1"/>
</dbReference>
<name>A0ABD6DFV5_9EURY</name>
<gene>
    <name evidence="2" type="ORF">ACFSBL_04650</name>
</gene>
<organism evidence="2 3">
    <name type="scientific">Haloarchaeobius litoreus</name>
    <dbReference type="NCBI Taxonomy" id="755306"/>
    <lineage>
        <taxon>Archaea</taxon>
        <taxon>Methanobacteriati</taxon>
        <taxon>Methanobacteriota</taxon>
        <taxon>Stenosarchaea group</taxon>
        <taxon>Halobacteria</taxon>
        <taxon>Halobacteriales</taxon>
        <taxon>Halorubellaceae</taxon>
        <taxon>Haloarchaeobius</taxon>
    </lineage>
</organism>
<comment type="caution">
    <text evidence="2">The sequence shown here is derived from an EMBL/GenBank/DDBJ whole genome shotgun (WGS) entry which is preliminary data.</text>
</comment>
<dbReference type="PANTHER" id="PTHR37291:SF1">
    <property type="entry name" value="TYPE IV METHYL-DIRECTED RESTRICTION ENZYME ECOKMCRB SUBUNIT"/>
    <property type="match status" value="1"/>
</dbReference>
<dbReference type="RefSeq" id="WP_256400208.1">
    <property type="nucleotide sequence ID" value="NZ_JANHJR010000002.1"/>
</dbReference>
<dbReference type="PANTHER" id="PTHR37291">
    <property type="entry name" value="5-METHYLCYTOSINE-SPECIFIC RESTRICTION ENZYME B"/>
    <property type="match status" value="1"/>
</dbReference>
<dbReference type="Gene3D" id="3.40.50.300">
    <property type="entry name" value="P-loop containing nucleotide triphosphate hydrolases"/>
    <property type="match status" value="1"/>
</dbReference>
<dbReference type="InterPro" id="IPR052934">
    <property type="entry name" value="Methyl-DNA_Rec/Restrict_Enz"/>
</dbReference>
<dbReference type="EMBL" id="JBHUDO010000001">
    <property type="protein sequence ID" value="MFD1644968.1"/>
    <property type="molecule type" value="Genomic_DNA"/>
</dbReference>